<dbReference type="KEGG" id="oho:Oweho_3515"/>
<dbReference type="InterPro" id="IPR003439">
    <property type="entry name" value="ABC_transporter-like_ATP-bd"/>
</dbReference>
<dbReference type="STRING" id="926562.Oweho_3515"/>
<dbReference type="SMART" id="SM00382">
    <property type="entry name" value="AAA"/>
    <property type="match status" value="1"/>
</dbReference>
<dbReference type="Pfam" id="PF00005">
    <property type="entry name" value="ABC_tran"/>
    <property type="match status" value="1"/>
</dbReference>
<proteinExistence type="inferred from homology"/>
<dbReference type="GO" id="GO:0016887">
    <property type="term" value="F:ATP hydrolysis activity"/>
    <property type="evidence" value="ECO:0007669"/>
    <property type="project" value="InterPro"/>
</dbReference>
<protein>
    <submittedName>
        <fullName evidence="6">ABC-type multidrug transport system, ATPase component</fullName>
    </submittedName>
</protein>
<keyword evidence="3" id="KW-0547">Nucleotide-binding</keyword>
<organism evidence="6 7">
    <name type="scientific">Owenweeksia hongkongensis (strain DSM 17368 / CIP 108786 / JCM 12287 / NRRL B-23963 / UST20020801)</name>
    <dbReference type="NCBI Taxonomy" id="926562"/>
    <lineage>
        <taxon>Bacteria</taxon>
        <taxon>Pseudomonadati</taxon>
        <taxon>Bacteroidota</taxon>
        <taxon>Flavobacteriia</taxon>
        <taxon>Flavobacteriales</taxon>
        <taxon>Owenweeksiaceae</taxon>
        <taxon>Owenweeksia</taxon>
    </lineage>
</organism>
<dbReference type="HOGENOM" id="CLU_000604_1_2_10"/>
<dbReference type="GO" id="GO:0005524">
    <property type="term" value="F:ATP binding"/>
    <property type="evidence" value="ECO:0007669"/>
    <property type="project" value="UniProtKB-KW"/>
</dbReference>
<evidence type="ECO:0000256" key="4">
    <source>
        <dbReference type="ARBA" id="ARBA00022840"/>
    </source>
</evidence>
<reference evidence="6 7" key="1">
    <citation type="journal article" date="2012" name="Stand. Genomic Sci.">
        <title>Genome sequence of the orange-pigmented seawater bacterium Owenweeksia hongkongensis type strain (UST20020801(T)).</title>
        <authorList>
            <person name="Riedel T."/>
            <person name="Held B."/>
            <person name="Nolan M."/>
            <person name="Lucas S."/>
            <person name="Lapidus A."/>
            <person name="Tice H."/>
            <person name="Del Rio T.G."/>
            <person name="Cheng J.F."/>
            <person name="Han C."/>
            <person name="Tapia R."/>
            <person name="Goodwin L.A."/>
            <person name="Pitluck S."/>
            <person name="Liolios K."/>
            <person name="Mavromatis K."/>
            <person name="Pagani I."/>
            <person name="Ivanova N."/>
            <person name="Mikhailova N."/>
            <person name="Pati A."/>
            <person name="Chen A."/>
            <person name="Palaniappan K."/>
            <person name="Rohde M."/>
            <person name="Tindall B.J."/>
            <person name="Detter J.C."/>
            <person name="Goker M."/>
            <person name="Woyke T."/>
            <person name="Bristow J."/>
            <person name="Eisen J.A."/>
            <person name="Markowitz V."/>
            <person name="Hugenholtz P."/>
            <person name="Klenk H.P."/>
            <person name="Kyrpides N.C."/>
        </authorList>
    </citation>
    <scope>NUCLEOTIDE SEQUENCE</scope>
    <source>
        <strain evidence="7">DSM 17368 / JCM 12287 / NRRL B-23963</strain>
    </source>
</reference>
<dbReference type="RefSeq" id="WP_014203810.1">
    <property type="nucleotide sequence ID" value="NC_016599.1"/>
</dbReference>
<evidence type="ECO:0000259" key="5">
    <source>
        <dbReference type="PROSITE" id="PS50893"/>
    </source>
</evidence>
<accession>G8R6K0</accession>
<dbReference type="PROSITE" id="PS50893">
    <property type="entry name" value="ABC_TRANSPORTER_2"/>
    <property type="match status" value="1"/>
</dbReference>
<evidence type="ECO:0000313" key="6">
    <source>
        <dbReference type="EMBL" id="AEV34463.1"/>
    </source>
</evidence>
<dbReference type="eggNOG" id="COG1131">
    <property type="taxonomic scope" value="Bacteria"/>
</dbReference>
<keyword evidence="4" id="KW-0067">ATP-binding</keyword>
<dbReference type="SUPFAM" id="SSF52540">
    <property type="entry name" value="P-loop containing nucleoside triphosphate hydrolases"/>
    <property type="match status" value="1"/>
</dbReference>
<keyword evidence="7" id="KW-1185">Reference proteome</keyword>
<dbReference type="PATRIC" id="fig|926562.3.peg.3535"/>
<dbReference type="InterPro" id="IPR027417">
    <property type="entry name" value="P-loop_NTPase"/>
</dbReference>
<gene>
    <name evidence="6" type="ordered locus">Oweho_3515</name>
</gene>
<comment type="similarity">
    <text evidence="1">Belongs to the ABC transporter superfamily.</text>
</comment>
<dbReference type="InterPro" id="IPR003593">
    <property type="entry name" value="AAA+_ATPase"/>
</dbReference>
<dbReference type="EMBL" id="CP003156">
    <property type="protein sequence ID" value="AEV34463.1"/>
    <property type="molecule type" value="Genomic_DNA"/>
</dbReference>
<keyword evidence="2" id="KW-0813">Transport</keyword>
<sequence>MDKILNIRNLSKRYGPVQAVDSLSLEVPKGSVFGILGPNGSGKTTTLGMLLGVTKPDSGDFSWFGKPLNFETKQKLGAILETPNFYPYMSAVDNLKVVAQIKEIGNANIDGVLKTVNLNTRADSKFKTYSLGMKQRLAIASALLSNPEVLVLDEPTNGLDPQGIAEIRALIKDIASQGITVIIASHLLDEIEKVCTHAAVIRFGKLLFCGTVEELTGHEGVVEIGSEDLNLTRMLLEKLDGVDSVKIEGDMLLVVLDKKISPSEINKHLVAQGIFAHHLVFRKNSLEKQFLNLISNS</sequence>
<evidence type="ECO:0000256" key="3">
    <source>
        <dbReference type="ARBA" id="ARBA00022741"/>
    </source>
</evidence>
<dbReference type="Proteomes" id="UP000005631">
    <property type="component" value="Chromosome"/>
</dbReference>
<evidence type="ECO:0000313" key="7">
    <source>
        <dbReference type="Proteomes" id="UP000005631"/>
    </source>
</evidence>
<dbReference type="Gene3D" id="3.40.50.300">
    <property type="entry name" value="P-loop containing nucleotide triphosphate hydrolases"/>
    <property type="match status" value="1"/>
</dbReference>
<dbReference type="OrthoDB" id="9801987at2"/>
<feature type="domain" description="ABC transporter" evidence="5">
    <location>
        <begin position="5"/>
        <end position="228"/>
    </location>
</feature>
<evidence type="ECO:0000256" key="1">
    <source>
        <dbReference type="ARBA" id="ARBA00005417"/>
    </source>
</evidence>
<dbReference type="PANTHER" id="PTHR43335:SF2">
    <property type="entry name" value="ABC TRANSPORTER, ATP-BINDING PROTEIN"/>
    <property type="match status" value="1"/>
</dbReference>
<evidence type="ECO:0000256" key="2">
    <source>
        <dbReference type="ARBA" id="ARBA00022448"/>
    </source>
</evidence>
<dbReference type="PROSITE" id="PS00211">
    <property type="entry name" value="ABC_TRANSPORTER_1"/>
    <property type="match status" value="1"/>
</dbReference>
<name>G8R6K0_OWEHD</name>
<dbReference type="InterPro" id="IPR017871">
    <property type="entry name" value="ABC_transporter-like_CS"/>
</dbReference>
<dbReference type="PANTHER" id="PTHR43335">
    <property type="entry name" value="ABC TRANSPORTER, ATP-BINDING PROTEIN"/>
    <property type="match status" value="1"/>
</dbReference>
<dbReference type="AlphaFoldDB" id="G8R6K0"/>